<protein>
    <submittedName>
        <fullName evidence="4">M20 family metallo-hydrolase</fullName>
    </submittedName>
</protein>
<dbReference type="PANTHER" id="PTHR32494">
    <property type="entry name" value="ALLANTOATE DEIMINASE-RELATED"/>
    <property type="match status" value="1"/>
</dbReference>
<accession>A0ABS9ER40</accession>
<sequence>MKDRAVNRVRLRDSIETLGRVGLDDSGFRTRLALDDGDKAGRDLLVSWLEASGLEVKVDSIGNIFGILPGEEQGDPVMLGSHIDTVRHAGRFDGCVGVLGGLEVLRTVAERGISHRRSLAVAAFTNEEGARFAPDMMGSLVLAEEVSVEDMYSRVDDDGVSVGEELERIGYRGSDLVRPSAYLEIHVEQGPYLDMKGVPLGVVDGVQGIVWWQGRYVGQANHAGTTPMGMRNDSLLAVSHLHVKMTELAESMGGCATIGKISVDPYIINVIPGETGFTLDLRHPDGEKLASMKEEAERTMDDLAERFGLEVRYSREADVAPVSFDEDLVSMIQSVADERGLSSTHLWSGAGHDAQIMSHIVPTAMIFVPSIGGKSHCPQEDSDFDQIADGVDVLLECAVRLANR</sequence>
<evidence type="ECO:0000313" key="4">
    <source>
        <dbReference type="EMBL" id="MCF4143669.1"/>
    </source>
</evidence>
<dbReference type="EMBL" id="JAKGUD010000023">
    <property type="protein sequence ID" value="MCF4143669.1"/>
    <property type="molecule type" value="Genomic_DNA"/>
</dbReference>
<dbReference type="RefSeq" id="WP_236100445.1">
    <property type="nucleotide sequence ID" value="NZ_JAKGUD010000023.1"/>
</dbReference>
<dbReference type="Gene3D" id="3.40.630.10">
    <property type="entry name" value="Zn peptidases"/>
    <property type="match status" value="1"/>
</dbReference>
<evidence type="ECO:0000256" key="1">
    <source>
        <dbReference type="ARBA" id="ARBA00006153"/>
    </source>
</evidence>
<dbReference type="InterPro" id="IPR036264">
    <property type="entry name" value="Bact_exopeptidase_dim_dom"/>
</dbReference>
<dbReference type="SUPFAM" id="SSF55031">
    <property type="entry name" value="Bacterial exopeptidase dimerisation domain"/>
    <property type="match status" value="1"/>
</dbReference>
<dbReference type="NCBIfam" id="TIGR01879">
    <property type="entry name" value="hydantase"/>
    <property type="match status" value="1"/>
</dbReference>
<keyword evidence="5" id="KW-1185">Reference proteome</keyword>
<dbReference type="NCBIfam" id="NF006771">
    <property type="entry name" value="PRK09290.1-5"/>
    <property type="match status" value="1"/>
</dbReference>
<evidence type="ECO:0000256" key="2">
    <source>
        <dbReference type="ARBA" id="ARBA00022801"/>
    </source>
</evidence>
<dbReference type="Pfam" id="PF01546">
    <property type="entry name" value="Peptidase_M20"/>
    <property type="match status" value="1"/>
</dbReference>
<comment type="similarity">
    <text evidence="1">Belongs to the peptidase M20 family.</text>
</comment>
<organism evidence="4 5">
    <name type="scientific">Dethiosulfovibrio marinus</name>
    <dbReference type="NCBI Taxonomy" id="133532"/>
    <lineage>
        <taxon>Bacteria</taxon>
        <taxon>Thermotogati</taxon>
        <taxon>Synergistota</taxon>
        <taxon>Synergistia</taxon>
        <taxon>Synergistales</taxon>
        <taxon>Dethiosulfovibrionaceae</taxon>
        <taxon>Dethiosulfovibrio</taxon>
    </lineage>
</organism>
<dbReference type="Pfam" id="PF07687">
    <property type="entry name" value="M20_dimer"/>
    <property type="match status" value="1"/>
</dbReference>
<gene>
    <name evidence="4" type="ORF">L2W38_12700</name>
</gene>
<dbReference type="CDD" id="cd03884">
    <property type="entry name" value="M20_bAS"/>
    <property type="match status" value="1"/>
</dbReference>
<reference evidence="4 5" key="1">
    <citation type="submission" date="2022-01" db="EMBL/GenBank/DDBJ databases">
        <title>Dethiosulfovibrio faecalis sp. nov., a novel proteolytic, non-sulfur-reducing bacterium isolated from a marine aquaculture solid waste bioreactor.</title>
        <authorList>
            <person name="Grabowski S."/>
            <person name="Apolinario E."/>
            <person name="Schneider N."/>
            <person name="Marshall C.W."/>
            <person name="Sowers K.R."/>
        </authorList>
    </citation>
    <scope>NUCLEOTIDE SEQUENCE [LARGE SCALE GENOMIC DNA]</scope>
    <source>
        <strain evidence="4 5">DSM 12537</strain>
    </source>
</reference>
<comment type="caution">
    <text evidence="4">The sequence shown here is derived from an EMBL/GenBank/DDBJ whole genome shotgun (WGS) entry which is preliminary data.</text>
</comment>
<dbReference type="PANTHER" id="PTHR32494:SF5">
    <property type="entry name" value="ALLANTOATE AMIDOHYDROLASE"/>
    <property type="match status" value="1"/>
</dbReference>
<feature type="domain" description="Peptidase M20 dimerisation" evidence="3">
    <location>
        <begin position="206"/>
        <end position="305"/>
    </location>
</feature>
<dbReference type="Gene3D" id="3.30.70.360">
    <property type="match status" value="1"/>
</dbReference>
<dbReference type="SUPFAM" id="SSF53187">
    <property type="entry name" value="Zn-dependent exopeptidases"/>
    <property type="match status" value="1"/>
</dbReference>
<dbReference type="PIRSF" id="PIRSF001235">
    <property type="entry name" value="Amidase_carbamoylase"/>
    <property type="match status" value="1"/>
</dbReference>
<dbReference type="InterPro" id="IPR011650">
    <property type="entry name" value="Peptidase_M20_dimer"/>
</dbReference>
<dbReference type="InterPro" id="IPR010158">
    <property type="entry name" value="Amidase_Cbmase"/>
</dbReference>
<evidence type="ECO:0000259" key="3">
    <source>
        <dbReference type="Pfam" id="PF07687"/>
    </source>
</evidence>
<dbReference type="InterPro" id="IPR002933">
    <property type="entry name" value="Peptidase_M20"/>
</dbReference>
<dbReference type="Proteomes" id="UP001200430">
    <property type="component" value="Unassembled WGS sequence"/>
</dbReference>
<name>A0ABS9ER40_9BACT</name>
<evidence type="ECO:0000313" key="5">
    <source>
        <dbReference type="Proteomes" id="UP001200430"/>
    </source>
</evidence>
<keyword evidence="2" id="KW-0378">Hydrolase</keyword>
<proteinExistence type="inferred from homology"/>